<evidence type="ECO:0000256" key="1">
    <source>
        <dbReference type="SAM" id="MobiDB-lite"/>
    </source>
</evidence>
<protein>
    <submittedName>
        <fullName evidence="3">Uncharacterized protein</fullName>
    </submittedName>
</protein>
<gene>
    <name evidence="3" type="ORF">AWB69_00140</name>
</gene>
<evidence type="ECO:0000313" key="4">
    <source>
        <dbReference type="Proteomes" id="UP000054683"/>
    </source>
</evidence>
<dbReference type="RefSeq" id="WP_062081013.1">
    <property type="nucleotide sequence ID" value="NZ_FCOK02000001.1"/>
</dbReference>
<feature type="compositionally biased region" description="Basic and acidic residues" evidence="1">
    <location>
        <begin position="31"/>
        <end position="46"/>
    </location>
</feature>
<proteinExistence type="predicted"/>
<reference evidence="3 4" key="1">
    <citation type="submission" date="2016-01" db="EMBL/GenBank/DDBJ databases">
        <authorList>
            <person name="Oliw E.H."/>
        </authorList>
    </citation>
    <scope>NUCLEOTIDE SEQUENCE [LARGE SCALE GENOMIC DNA]</scope>
    <source>
        <strain evidence="3">LMG 27134</strain>
    </source>
</reference>
<feature type="signal peptide" evidence="2">
    <location>
        <begin position="1"/>
        <end position="23"/>
    </location>
</feature>
<feature type="region of interest" description="Disordered" evidence="1">
    <location>
        <begin position="22"/>
        <end position="95"/>
    </location>
</feature>
<dbReference type="AlphaFoldDB" id="A0A158ESY0"/>
<feature type="chain" id="PRO_5030022083" evidence="2">
    <location>
        <begin position="24"/>
        <end position="95"/>
    </location>
</feature>
<name>A0A158ESY0_9BURK</name>
<feature type="compositionally biased region" description="Polar residues" evidence="1">
    <location>
        <begin position="86"/>
        <end position="95"/>
    </location>
</feature>
<evidence type="ECO:0000313" key="3">
    <source>
        <dbReference type="EMBL" id="SAL10189.1"/>
    </source>
</evidence>
<sequence>MKKFSQIAMVGALAFAFAGTAMAQSGGGGSKTDESKPAVSPKEPKPHLPHFKHKKAASGVHGTTLHQEDKASHLKGASAAAAASAMGTNDKGQPQ</sequence>
<organism evidence="3 4">
    <name type="scientific">Caballeronia udeis</name>
    <dbReference type="NCBI Taxonomy" id="1232866"/>
    <lineage>
        <taxon>Bacteria</taxon>
        <taxon>Pseudomonadati</taxon>
        <taxon>Pseudomonadota</taxon>
        <taxon>Betaproteobacteria</taxon>
        <taxon>Burkholderiales</taxon>
        <taxon>Burkholderiaceae</taxon>
        <taxon>Caballeronia</taxon>
    </lineage>
</organism>
<dbReference type="EMBL" id="FCOK02000001">
    <property type="protein sequence ID" value="SAL10189.1"/>
    <property type="molecule type" value="Genomic_DNA"/>
</dbReference>
<feature type="compositionally biased region" description="Basic residues" evidence="1">
    <location>
        <begin position="47"/>
        <end position="56"/>
    </location>
</feature>
<dbReference type="Proteomes" id="UP000054683">
    <property type="component" value="Unassembled WGS sequence"/>
</dbReference>
<evidence type="ECO:0000256" key="2">
    <source>
        <dbReference type="SAM" id="SignalP"/>
    </source>
</evidence>
<accession>A0A158ESY0</accession>
<keyword evidence="2" id="KW-0732">Signal</keyword>